<reference evidence="2" key="2">
    <citation type="submission" date="2025-09" db="UniProtKB">
        <authorList>
            <consortium name="Ensembl"/>
        </authorList>
    </citation>
    <scope>IDENTIFICATION</scope>
</reference>
<dbReference type="Ensembl" id="ENSACCT00020002350.1">
    <property type="protein sequence ID" value="ENSACCP00020002278.1"/>
    <property type="gene ID" value="ENSACCG00020001577.1"/>
</dbReference>
<feature type="signal peptide" evidence="1">
    <location>
        <begin position="1"/>
        <end position="31"/>
    </location>
</feature>
<protein>
    <recommendedName>
        <fullName evidence="4">Secreted protein</fullName>
    </recommendedName>
</protein>
<accession>A0A663DQP9</accession>
<sequence length="118" mass="13058">MLPQCRACVSSPSTRLVGLILSLCLHSGATGLGNPTSHCRQAQAHPTHPCVACTAFCLQKRSLLDDQTGLLKECRQQYSQWLLTELLARLTCRMSDIPCAKNRKTSPLLHFTLLILKQ</sequence>
<reference evidence="2" key="1">
    <citation type="submission" date="2025-08" db="UniProtKB">
        <authorList>
            <consortium name="Ensembl"/>
        </authorList>
    </citation>
    <scope>IDENTIFICATION</scope>
</reference>
<feature type="chain" id="PRO_5025333147" description="Secreted protein" evidence="1">
    <location>
        <begin position="32"/>
        <end position="118"/>
    </location>
</feature>
<evidence type="ECO:0000313" key="3">
    <source>
        <dbReference type="Proteomes" id="UP000472275"/>
    </source>
</evidence>
<proteinExistence type="predicted"/>
<evidence type="ECO:0000256" key="1">
    <source>
        <dbReference type="SAM" id="SignalP"/>
    </source>
</evidence>
<organism evidence="2 3">
    <name type="scientific">Aquila chrysaetos chrysaetos</name>
    <dbReference type="NCBI Taxonomy" id="223781"/>
    <lineage>
        <taxon>Eukaryota</taxon>
        <taxon>Metazoa</taxon>
        <taxon>Chordata</taxon>
        <taxon>Craniata</taxon>
        <taxon>Vertebrata</taxon>
        <taxon>Euteleostomi</taxon>
        <taxon>Archelosauria</taxon>
        <taxon>Archosauria</taxon>
        <taxon>Dinosauria</taxon>
        <taxon>Saurischia</taxon>
        <taxon>Theropoda</taxon>
        <taxon>Coelurosauria</taxon>
        <taxon>Aves</taxon>
        <taxon>Neognathae</taxon>
        <taxon>Neoaves</taxon>
        <taxon>Telluraves</taxon>
        <taxon>Accipitrimorphae</taxon>
        <taxon>Accipitriformes</taxon>
        <taxon>Accipitridae</taxon>
        <taxon>Accipitrinae</taxon>
        <taxon>Aquila</taxon>
    </lineage>
</organism>
<keyword evidence="3" id="KW-1185">Reference proteome</keyword>
<dbReference type="Proteomes" id="UP000472275">
    <property type="component" value="Chromosome 7"/>
</dbReference>
<name>A0A663DQP9_AQUCH</name>
<evidence type="ECO:0000313" key="2">
    <source>
        <dbReference type="Ensembl" id="ENSACCP00020002278.1"/>
    </source>
</evidence>
<dbReference type="InParanoid" id="A0A663DQP9"/>
<dbReference type="AlphaFoldDB" id="A0A663DQP9"/>
<evidence type="ECO:0008006" key="4">
    <source>
        <dbReference type="Google" id="ProtNLM"/>
    </source>
</evidence>
<keyword evidence="1" id="KW-0732">Signal</keyword>